<comment type="similarity">
    <text evidence="1">Belongs to the ROK (NagC/XylR) family.</text>
</comment>
<dbReference type="InterPro" id="IPR000600">
    <property type="entry name" value="ROK"/>
</dbReference>
<reference evidence="2 3" key="1">
    <citation type="submission" date="2019-02" db="EMBL/GenBank/DDBJ databases">
        <authorList>
            <person name="Fomenkov A."/>
            <person name="Dubinina G."/>
            <person name="Grabovich M."/>
            <person name="Vincze T."/>
            <person name="Roberts R.J."/>
        </authorList>
    </citation>
    <scope>NUCLEOTIDE SEQUENCE [LARGE SCALE GENOMIC DNA]</scope>
    <source>
        <strain evidence="2 3">P</strain>
    </source>
</reference>
<organism evidence="2 3">
    <name type="scientific">Thiospirochaeta perfilievii</name>
    <dbReference type="NCBI Taxonomy" id="252967"/>
    <lineage>
        <taxon>Bacteria</taxon>
        <taxon>Pseudomonadati</taxon>
        <taxon>Spirochaetota</taxon>
        <taxon>Spirochaetia</taxon>
        <taxon>Spirochaetales</taxon>
        <taxon>Spirochaetaceae</taxon>
        <taxon>Thiospirochaeta</taxon>
    </lineage>
</organism>
<sequence>MQTQYSYNASRVLQTVWQHDSTSRTLISKELGLNKSTITKLLTPMIENNIIVAVEKQASGQQGGRKAEVLSINEKFGVVIGIEIHTSFSAICITDLKGNILVTNKFQNNDSLESFQELIEFVIDSSVSICKRRQYNIIGATLGVSGVINPYEGIIYRSNPLGIDTPVKIYQKLDKYPFPILVENDANCCCYTQQIPSENNRTRNFICILGEFRKATRLSKNESGIAIGIGIMIKESILHGEDFSAGEFQSLYKSEENPSQFDLKPEEIQNIQDDEVLLKKVLRELSRNISLLVNTLNISLVYFEGNITDYQFMLKPILRDEIQRNWNYDNQVDCQIQFSEKRDFAVAHGAACCFLEKLFSPSKFWEDRKEYYPSGIDLFNFINN</sequence>
<evidence type="ECO:0000256" key="1">
    <source>
        <dbReference type="ARBA" id="ARBA00006479"/>
    </source>
</evidence>
<name>A0A5C1QDZ6_9SPIO</name>
<dbReference type="InterPro" id="IPR043129">
    <property type="entry name" value="ATPase_NBD"/>
</dbReference>
<dbReference type="OrthoDB" id="369851at2"/>
<proteinExistence type="inferred from homology"/>
<dbReference type="InterPro" id="IPR036388">
    <property type="entry name" value="WH-like_DNA-bd_sf"/>
</dbReference>
<gene>
    <name evidence="2" type="ORF">EW093_06830</name>
</gene>
<keyword evidence="3" id="KW-1185">Reference proteome</keyword>
<dbReference type="InterPro" id="IPR036390">
    <property type="entry name" value="WH_DNA-bd_sf"/>
</dbReference>
<dbReference type="AlphaFoldDB" id="A0A5C1QDZ6"/>
<reference evidence="2 3" key="2">
    <citation type="submission" date="2019-09" db="EMBL/GenBank/DDBJ databases">
        <title>Complete Genome Sequence and Methylome Analysis of free living Spirochaetas.</title>
        <authorList>
            <person name="Leshcheva N."/>
            <person name="Mikheeva N."/>
        </authorList>
    </citation>
    <scope>NUCLEOTIDE SEQUENCE [LARGE SCALE GENOMIC DNA]</scope>
    <source>
        <strain evidence="2 3">P</strain>
    </source>
</reference>
<dbReference type="CDD" id="cd23763">
    <property type="entry name" value="ASKHA_ATPase_ROK"/>
    <property type="match status" value="1"/>
</dbReference>
<protein>
    <submittedName>
        <fullName evidence="2">ROK family protein</fullName>
    </submittedName>
</protein>
<dbReference type="PANTHER" id="PTHR18964:SF149">
    <property type="entry name" value="BIFUNCTIONAL UDP-N-ACETYLGLUCOSAMINE 2-EPIMERASE_N-ACETYLMANNOSAMINE KINASE"/>
    <property type="match status" value="1"/>
</dbReference>
<evidence type="ECO:0000313" key="3">
    <source>
        <dbReference type="Proteomes" id="UP000323824"/>
    </source>
</evidence>
<dbReference type="SUPFAM" id="SSF53067">
    <property type="entry name" value="Actin-like ATPase domain"/>
    <property type="match status" value="1"/>
</dbReference>
<dbReference type="SUPFAM" id="SSF46785">
    <property type="entry name" value="Winged helix' DNA-binding domain"/>
    <property type="match status" value="1"/>
</dbReference>
<dbReference type="Gene3D" id="1.10.10.10">
    <property type="entry name" value="Winged helix-like DNA-binding domain superfamily/Winged helix DNA-binding domain"/>
    <property type="match status" value="1"/>
</dbReference>
<dbReference type="RefSeq" id="WP_149567669.1">
    <property type="nucleotide sequence ID" value="NZ_CP035807.1"/>
</dbReference>
<dbReference type="Gene3D" id="3.30.420.40">
    <property type="match status" value="3"/>
</dbReference>
<dbReference type="KEGG" id="sper:EW093_06830"/>
<dbReference type="PANTHER" id="PTHR18964">
    <property type="entry name" value="ROK (REPRESSOR, ORF, KINASE) FAMILY"/>
    <property type="match status" value="1"/>
</dbReference>
<dbReference type="Proteomes" id="UP000323824">
    <property type="component" value="Chromosome"/>
</dbReference>
<accession>A0A5C1QDZ6</accession>
<dbReference type="EMBL" id="CP035807">
    <property type="protein sequence ID" value="QEN04422.1"/>
    <property type="molecule type" value="Genomic_DNA"/>
</dbReference>
<evidence type="ECO:0000313" key="2">
    <source>
        <dbReference type="EMBL" id="QEN04422.1"/>
    </source>
</evidence>
<dbReference type="Pfam" id="PF00480">
    <property type="entry name" value="ROK"/>
    <property type="match status" value="1"/>
</dbReference>